<keyword evidence="1" id="KW-1133">Transmembrane helix</keyword>
<organism evidence="2 3">
    <name type="scientific">Sphaerisporangium rubeum</name>
    <dbReference type="NCBI Taxonomy" id="321317"/>
    <lineage>
        <taxon>Bacteria</taxon>
        <taxon>Bacillati</taxon>
        <taxon>Actinomycetota</taxon>
        <taxon>Actinomycetes</taxon>
        <taxon>Streptosporangiales</taxon>
        <taxon>Streptosporangiaceae</taxon>
        <taxon>Sphaerisporangium</taxon>
    </lineage>
</organism>
<evidence type="ECO:0000313" key="3">
    <source>
        <dbReference type="Proteomes" id="UP000555564"/>
    </source>
</evidence>
<protein>
    <recommendedName>
        <fullName evidence="4">NACHT domain-containing protein</fullName>
    </recommendedName>
</protein>
<dbReference type="EMBL" id="JACHIU010000001">
    <property type="protein sequence ID" value="MBB6472112.1"/>
    <property type="molecule type" value="Genomic_DNA"/>
</dbReference>
<name>A0A7X0M5E5_9ACTN</name>
<keyword evidence="1" id="KW-0472">Membrane</keyword>
<comment type="caution">
    <text evidence="2">The sequence shown here is derived from an EMBL/GenBank/DDBJ whole genome shotgun (WGS) entry which is preliminary data.</text>
</comment>
<sequence length="696" mass="75694">MANRHRSWPAILVDVLLLAALCALVVYAVRLTSLDQKATVTDTLGLVLAATASAALIVRRIRSRLDRGVTNHDQEESAKQTLVGVVWREWSDESVIRSLDYPIPVAWRLVKDRRLADHRHLGGIKFPDDAGDDVSALARDFMKLDTWRLVVTGDPGTGKSTLAMRLLLELSGKKRDPAWPVPVLLSLSGWDTTQKGGLRAWLIKTLERDYQALWATGLGTGAADTLVTGGHILPILDGLDELPAPVRAGVISALETSTEQFVLTSRLQELRQAITELGRPLPCTAVIAPKPLTRTIAETYLRDRLPPEPGPHWEKLLSGLRTGKPAALSQMAGTPLGLWLLNAVYIRTGADPAPLTGELGRQHAELEAHLWDGYIRAHLAARPPRGRADGRSGLSRLQPRHEWDPERTLDYLRRLAGTLSARDTRDLVWWRLGMQVLSEKERRRAGLRIWGWIGLLGGLVAAVGGQLPSVVTIPMAFASGAGTWIAIQKGFTDRPGRVSLRMRSRGKDLTRVFSVTLLARIVLAVLFVVGAVLVGDAGPGLAVRIGLWSSLGIVPAFLFVAWVQQPTSTTAPITPYETWRASRIIVILCVAVPGVVAGLIAGLVAGTANGAGFGIKLGLLSGVAGGLSFGFTMVQYAAWLAFAATAWRLAERGDYPHNLMGFLDDAHRLGFLRVVGPVYQFRHAGLQDHLARPERL</sequence>
<gene>
    <name evidence="2" type="ORF">BJ992_001543</name>
</gene>
<dbReference type="AlphaFoldDB" id="A0A7X0M5E5"/>
<reference evidence="2 3" key="1">
    <citation type="submission" date="2020-08" db="EMBL/GenBank/DDBJ databases">
        <title>Sequencing the genomes of 1000 actinobacteria strains.</title>
        <authorList>
            <person name="Klenk H.-P."/>
        </authorList>
    </citation>
    <scope>NUCLEOTIDE SEQUENCE [LARGE SCALE GENOMIC DNA]</scope>
    <source>
        <strain evidence="2 3">DSM 44936</strain>
    </source>
</reference>
<evidence type="ECO:0000313" key="2">
    <source>
        <dbReference type="EMBL" id="MBB6472112.1"/>
    </source>
</evidence>
<feature type="transmembrane region" description="Helical" evidence="1">
    <location>
        <begin position="617"/>
        <end position="642"/>
    </location>
</feature>
<dbReference type="Gene3D" id="3.40.50.300">
    <property type="entry name" value="P-loop containing nucleotide triphosphate hydrolases"/>
    <property type="match status" value="1"/>
</dbReference>
<dbReference type="Proteomes" id="UP000555564">
    <property type="component" value="Unassembled WGS sequence"/>
</dbReference>
<keyword evidence="3" id="KW-1185">Reference proteome</keyword>
<feature type="transmembrane region" description="Helical" evidence="1">
    <location>
        <begin position="473"/>
        <end position="491"/>
    </location>
</feature>
<accession>A0A7X0M5E5</accession>
<feature type="transmembrane region" description="Helical" evidence="1">
    <location>
        <begin position="541"/>
        <end position="563"/>
    </location>
</feature>
<dbReference type="SUPFAM" id="SSF52540">
    <property type="entry name" value="P-loop containing nucleoside triphosphate hydrolases"/>
    <property type="match status" value="1"/>
</dbReference>
<keyword evidence="1" id="KW-0812">Transmembrane</keyword>
<feature type="transmembrane region" description="Helical" evidence="1">
    <location>
        <begin position="449"/>
        <end position="467"/>
    </location>
</feature>
<evidence type="ECO:0000256" key="1">
    <source>
        <dbReference type="SAM" id="Phobius"/>
    </source>
</evidence>
<proteinExistence type="predicted"/>
<feature type="transmembrane region" description="Helical" evidence="1">
    <location>
        <begin position="38"/>
        <end position="58"/>
    </location>
</feature>
<feature type="transmembrane region" description="Helical" evidence="1">
    <location>
        <begin position="584"/>
        <end position="605"/>
    </location>
</feature>
<feature type="transmembrane region" description="Helical" evidence="1">
    <location>
        <begin position="512"/>
        <end position="535"/>
    </location>
</feature>
<evidence type="ECO:0008006" key="4">
    <source>
        <dbReference type="Google" id="ProtNLM"/>
    </source>
</evidence>
<dbReference type="InterPro" id="IPR027417">
    <property type="entry name" value="P-loop_NTPase"/>
</dbReference>